<organism evidence="4 5">
    <name type="scientific">Cohnella yongneupensis</name>
    <dbReference type="NCBI Taxonomy" id="425006"/>
    <lineage>
        <taxon>Bacteria</taxon>
        <taxon>Bacillati</taxon>
        <taxon>Bacillota</taxon>
        <taxon>Bacilli</taxon>
        <taxon>Bacillales</taxon>
        <taxon>Paenibacillaceae</taxon>
        <taxon>Cohnella</taxon>
    </lineage>
</organism>
<dbReference type="PANTHER" id="PTHR43308">
    <property type="entry name" value="OUTER MEMBRANE PROTEIN ALPHA-RELATED"/>
    <property type="match status" value="1"/>
</dbReference>
<dbReference type="InterPro" id="IPR001119">
    <property type="entry name" value="SLH_dom"/>
</dbReference>
<dbReference type="InterPro" id="IPR008979">
    <property type="entry name" value="Galactose-bd-like_sf"/>
</dbReference>
<dbReference type="PROSITE" id="PS51272">
    <property type="entry name" value="SLH"/>
    <property type="match status" value="3"/>
</dbReference>
<protein>
    <submittedName>
        <fullName evidence="4">S-layer homology domain-containing protein</fullName>
    </submittedName>
</protein>
<feature type="domain" description="SLH" evidence="3">
    <location>
        <begin position="1994"/>
        <end position="2057"/>
    </location>
</feature>
<dbReference type="Proteomes" id="UP001596108">
    <property type="component" value="Unassembled WGS sequence"/>
</dbReference>
<comment type="caution">
    <text evidence="4">The sequence shown here is derived from an EMBL/GenBank/DDBJ whole genome shotgun (WGS) entry which is preliminary data.</text>
</comment>
<dbReference type="InterPro" id="IPR032267">
    <property type="entry name" value="DUF4832"/>
</dbReference>
<accession>A0ABW0QXV0</accession>
<dbReference type="Pfam" id="PF00395">
    <property type="entry name" value="SLH"/>
    <property type="match status" value="3"/>
</dbReference>
<evidence type="ECO:0000313" key="4">
    <source>
        <dbReference type="EMBL" id="MFC5529655.1"/>
    </source>
</evidence>
<evidence type="ECO:0000256" key="1">
    <source>
        <dbReference type="SAM" id="MobiDB-lite"/>
    </source>
</evidence>
<dbReference type="Gene3D" id="3.20.20.80">
    <property type="entry name" value="Glycosidases"/>
    <property type="match status" value="2"/>
</dbReference>
<sequence>MKRFAYDSRKASMKFILIFSLLSSLFMNMVPAVSATPAPTGIPTLPYASPAVDGTLTQHDLTAAPSPLDNPLKGFAPFYPWETETSFPHSLEWVYVPLKDVMNGPNSFTFDAGIEPALNAIAARGNQVAVRVYLEYPGREDAIPQFIHDNDGIEMRDNSGQIEPDYDNPDMVTYLENFIAAFGAKYDGDPRIGFIHMGLVGLWGEWHTWPYDDDTADGLPNHMPSDVTIDRIFTAYDNAFDYTKLEVRNPKLHNAGNYDIGYHDDSFGYKEGDPLQSVTQPESMGGAYYSFMTQMLDAGSENKWMTESVGGEVRPEIQNTFFSGGPNVDNALDDIELTHATWMINQWGISNYSASDPAVAAGVRKMGYDLNVKSAYYNDVAQGDPLKVGVTIQNNGVAPFAYPWKVELGVKNASGTLVKQWDTSWDITKVQPVQIRTYPEWNVPGDPKYVPFGEPYYFDTTVADPDLNDGYYYLVMKVVNPLEATSAKAKKVGFANADQDAAGWLNLGSVLIGDCDGDCSAPPTSPPAPPQRLLVDNFDGSPAWGATKLNDLNQSINGSNFGNGDGAGVVADGALVLQYKNSSWMDINIGRNLSELNKLVIRVKGAVGGEESQVKLTIGGASKTIGQFSGDTITTDYKDIVIDLAAGGANLSDTIWSLAISQANWDTTGTIYIDEIYLTDRYESDTETETPPVTPPATAPGLIEDFESYADNAAIGQAWSEAWSDIPGSVTRTIGQASGSKGLKLAVANAASTWSNIIHSIPADKNDWSAFDGLSFWVNNTASDSKDFSLNVALETPVSKGEFGLKEGGSALTIADNGNWHPAAFNGASLNVPAGFEGVVRIAWDQFVQSAWQCDGVQADCSAALDPSEVNGLQFGYPPSGYANNVITIDDITLYRADKSLDDFESYADDAALQNVWKIDWESGEPSTLRTLDTANFSNGSQAMKFSVSPPPGKDASDWVNIKRIAFTGSDSDWSSFDGLTFWVNNASPSNKNMDLNVAVVTDASKGEFSLKAGGTVMFYNAADGWKSTVLGGGSLSIAAGYAGMVRIPLSAMSQSAWQGCDACDAEFDASKVLQVQFGFGPKNQADNVLTIDQLGLYALAGRTDQSGGEPEPEPVDHPSAPSWATLDGTHTLAYQSAPVDNPLKGFLPFYDASEEAYFKTGDDWRDRPAQLPYSMEFFYLPLNKLMNNMNDFDWSELDKRLEAVASRGNQAVFRVYLDYPNKPSGIPQFLLDEGLATHGYTEYDNGKDATSVAPDYNDERLMAALDNFIGALGSRYDGDPRIGFIMTGLIGFWGEWHTYPYDGNLKSPNLMPTDANLKRVLTDMDNAFNETQLVLRYPMDNSTLKTKNFDIGYHDDSFAFQTLPPSLGGQGWHFWGRVNDAGVNDFWKQNSMGGEMRPEIQVKMWNNDPPRYNEPSAPIEGAQGEDYYTSLNLTHASWLIAQGIFQTPLDPAALARATEGSRDMGYEYHVPTAYLDAADGNLKVAAELENRGVAPFYYDWKVELAAKSGDGFVKIWEPGWDLKDVLPNTNGFENNKLFESTDNPALPNGSYQIFMRYVNPLEQINADAKTFNFANTEQGSDGWLNLGNVVVSNSAAQAPVRVTGLTANTTQQVQLAPGASKQIDVAVAPANASNSRVVWSSANNKVAYVSAAGLVTAVGVGQTIIKASTSDGHIEKAFTITVSTSDSGSTPSSPSTPTTTPNEQSKDGVKLSKDGVNSVQGTNANGVKETVATVDSNKLKDAFDSLQSSAVEVKSVTVEVDSDGGNVKVNLPSSAFVDVAKDMPEAIVIVKTDFGDYQVPVKALGLQALALELGVKVEEMTLSIEIDRVTGAAADQISTQASNNGLTLLSSTLDYRITANAKGKTVEVDGFGNTYVARSIILPGSIDPTKATAVVYDPVTGTFSFVPATFASSNGNTEVVIKRNGNSIYTVVSGSKSFADLNGHWARPDIELLASKRIIQGVTADSFEPNQSITRAEFVALLVRSLGLSSPSKPTTFSDVAQGDWYADAIGQAVDADIVKGYSDGTFRPNERITREQMAVLLSGALKYVNKSVQVGDTQEAILGKYADNGSIGAWAKHSLAELLAAQIMKGTSATTIDPAAHATRAEAAVLIKRFMQYVQFIN</sequence>
<evidence type="ECO:0000259" key="3">
    <source>
        <dbReference type="PROSITE" id="PS51272"/>
    </source>
</evidence>
<name>A0ABW0QXV0_9BACL</name>
<feature type="compositionally biased region" description="Basic and acidic residues" evidence="1">
    <location>
        <begin position="1705"/>
        <end position="1714"/>
    </location>
</feature>
<dbReference type="SUPFAM" id="SSF49785">
    <property type="entry name" value="Galactose-binding domain-like"/>
    <property type="match status" value="2"/>
</dbReference>
<dbReference type="SUPFAM" id="SSF49373">
    <property type="entry name" value="Invasin/intimin cell-adhesion fragments"/>
    <property type="match status" value="1"/>
</dbReference>
<reference evidence="5" key="1">
    <citation type="journal article" date="2019" name="Int. J. Syst. Evol. Microbiol.">
        <title>The Global Catalogue of Microorganisms (GCM) 10K type strain sequencing project: providing services to taxonomists for standard genome sequencing and annotation.</title>
        <authorList>
            <consortium name="The Broad Institute Genomics Platform"/>
            <consortium name="The Broad Institute Genome Sequencing Center for Infectious Disease"/>
            <person name="Wu L."/>
            <person name="Ma J."/>
        </authorList>
    </citation>
    <scope>NUCLEOTIDE SEQUENCE [LARGE SCALE GENOMIC DNA]</scope>
    <source>
        <strain evidence="5">CGMCC 1.18578</strain>
    </source>
</reference>
<dbReference type="Pfam" id="PF16116">
    <property type="entry name" value="DUF4832"/>
    <property type="match status" value="1"/>
</dbReference>
<feature type="compositionally biased region" description="Low complexity" evidence="1">
    <location>
        <begin position="1683"/>
        <end position="1702"/>
    </location>
</feature>
<dbReference type="Pfam" id="PF03425">
    <property type="entry name" value="CBM_11"/>
    <property type="match status" value="1"/>
</dbReference>
<keyword evidence="5" id="KW-1185">Reference proteome</keyword>
<evidence type="ECO:0000313" key="5">
    <source>
        <dbReference type="Proteomes" id="UP001596108"/>
    </source>
</evidence>
<feature type="compositionally biased region" description="Polar residues" evidence="1">
    <location>
        <begin position="1716"/>
        <end position="1725"/>
    </location>
</feature>
<feature type="chain" id="PRO_5047382409" evidence="2">
    <location>
        <begin position="36"/>
        <end position="2124"/>
    </location>
</feature>
<feature type="signal peptide" evidence="2">
    <location>
        <begin position="1"/>
        <end position="35"/>
    </location>
</feature>
<proteinExistence type="predicted"/>
<evidence type="ECO:0000256" key="2">
    <source>
        <dbReference type="SAM" id="SignalP"/>
    </source>
</evidence>
<feature type="region of interest" description="Disordered" evidence="1">
    <location>
        <begin position="1103"/>
        <end position="1123"/>
    </location>
</feature>
<dbReference type="Pfam" id="PF02368">
    <property type="entry name" value="Big_2"/>
    <property type="match status" value="1"/>
</dbReference>
<dbReference type="SMART" id="SM00635">
    <property type="entry name" value="BID_2"/>
    <property type="match status" value="1"/>
</dbReference>
<dbReference type="EMBL" id="JBHSNC010000027">
    <property type="protein sequence ID" value="MFC5529655.1"/>
    <property type="molecule type" value="Genomic_DNA"/>
</dbReference>
<dbReference type="InterPro" id="IPR005087">
    <property type="entry name" value="CBM11"/>
</dbReference>
<gene>
    <name evidence="4" type="ORF">ACFPQ4_09360</name>
</gene>
<keyword evidence="2" id="KW-0732">Signal</keyword>
<dbReference type="InterPro" id="IPR008964">
    <property type="entry name" value="Invasin/intimin_cell_adhesion"/>
</dbReference>
<dbReference type="Gene3D" id="2.60.40.1080">
    <property type="match status" value="1"/>
</dbReference>
<dbReference type="InterPro" id="IPR051465">
    <property type="entry name" value="Cell_Envelope_Struct_Comp"/>
</dbReference>
<dbReference type="Gene3D" id="2.60.120.430">
    <property type="entry name" value="Galactose-binding lectin"/>
    <property type="match status" value="1"/>
</dbReference>
<feature type="domain" description="SLH" evidence="3">
    <location>
        <begin position="2064"/>
        <end position="2124"/>
    </location>
</feature>
<feature type="domain" description="SLH" evidence="3">
    <location>
        <begin position="1934"/>
        <end position="1993"/>
    </location>
</feature>
<feature type="region of interest" description="Disordered" evidence="1">
    <location>
        <begin position="1683"/>
        <end position="1725"/>
    </location>
</feature>
<dbReference type="InterPro" id="IPR003343">
    <property type="entry name" value="Big_2"/>
</dbReference>
<dbReference type="RefSeq" id="WP_378111551.1">
    <property type="nucleotide sequence ID" value="NZ_JBHSNC010000027.1"/>
</dbReference>